<dbReference type="InterPro" id="IPR036427">
    <property type="entry name" value="Bromodomain-like_sf"/>
</dbReference>
<dbReference type="PROSITE" id="PS50280">
    <property type="entry name" value="SET"/>
    <property type="match status" value="1"/>
</dbReference>
<dbReference type="PANTHER" id="PTHR46147">
    <property type="entry name" value="HISTONE-LYSINE N-METHYLTRANSFERASE ASH1"/>
    <property type="match status" value="1"/>
</dbReference>
<feature type="region of interest" description="Disordered" evidence="18">
    <location>
        <begin position="1979"/>
        <end position="2000"/>
    </location>
</feature>
<feature type="domain" description="SET" evidence="19">
    <location>
        <begin position="1566"/>
        <end position="1682"/>
    </location>
</feature>
<dbReference type="PROSITE" id="PS50868">
    <property type="entry name" value="POST_SET"/>
    <property type="match status" value="1"/>
</dbReference>
<dbReference type="Pfam" id="PF01426">
    <property type="entry name" value="BAH"/>
    <property type="match status" value="1"/>
</dbReference>
<comment type="subcellular location">
    <subcellularLocation>
        <location evidence="2">Chromosome</location>
    </subcellularLocation>
    <subcellularLocation>
        <location evidence="1">Nucleus</location>
    </subcellularLocation>
</comment>
<evidence type="ECO:0000256" key="15">
    <source>
        <dbReference type="ARBA" id="ARBA00023159"/>
    </source>
</evidence>
<dbReference type="HOGENOM" id="CLU_229222_0_0_1"/>
<dbReference type="PANTHER" id="PTHR46147:SF3">
    <property type="entry name" value="HISTONE-LYSINE N-METHYLTRANSFERASE ASH1"/>
    <property type="match status" value="1"/>
</dbReference>
<dbReference type="GO" id="GO:0006355">
    <property type="term" value="P:regulation of DNA-templated transcription"/>
    <property type="evidence" value="ECO:0007669"/>
    <property type="project" value="EnsemblMetazoa"/>
</dbReference>
<feature type="region of interest" description="Disordered" evidence="18">
    <location>
        <begin position="967"/>
        <end position="1017"/>
    </location>
</feature>
<dbReference type="EMBL" id="CH916366">
    <property type="protein sequence ID" value="EDV97564.1"/>
    <property type="molecule type" value="Genomic_DNA"/>
</dbReference>
<keyword evidence="12" id="KW-0156">Chromatin regulator</keyword>
<feature type="region of interest" description="Disordered" evidence="18">
    <location>
        <begin position="105"/>
        <end position="127"/>
    </location>
</feature>
<evidence type="ECO:0000259" key="21">
    <source>
        <dbReference type="PROSITE" id="PS51038"/>
    </source>
</evidence>
<dbReference type="GO" id="GO:0018991">
    <property type="term" value="P:egg-laying behavior"/>
    <property type="evidence" value="ECO:0007669"/>
    <property type="project" value="EnsemblMetazoa"/>
</dbReference>
<feature type="region of interest" description="Disordered" evidence="18">
    <location>
        <begin position="820"/>
        <end position="858"/>
    </location>
</feature>
<evidence type="ECO:0000256" key="14">
    <source>
        <dbReference type="ARBA" id="ARBA00023117"/>
    </source>
</evidence>
<feature type="compositionally biased region" description="Low complexity" evidence="18">
    <location>
        <begin position="295"/>
        <end position="328"/>
    </location>
</feature>
<dbReference type="GO" id="GO:0141005">
    <property type="term" value="P:transposable element silencing by heterochromatin formation"/>
    <property type="evidence" value="ECO:0007669"/>
    <property type="project" value="EnsemblMetazoa"/>
</dbReference>
<dbReference type="Gene3D" id="2.170.270.10">
    <property type="entry name" value="SET domain"/>
    <property type="match status" value="1"/>
</dbReference>
<evidence type="ECO:0000256" key="2">
    <source>
        <dbReference type="ARBA" id="ARBA00004286"/>
    </source>
</evidence>
<keyword evidence="10" id="KW-0863">Zinc-finger</keyword>
<feature type="compositionally biased region" description="Polar residues" evidence="18">
    <location>
        <begin position="1729"/>
        <end position="1741"/>
    </location>
</feature>
<dbReference type="GO" id="GO:0035097">
    <property type="term" value="C:histone methyltransferase complex"/>
    <property type="evidence" value="ECO:0007669"/>
    <property type="project" value="EnsemblMetazoa"/>
</dbReference>
<dbReference type="InterPro" id="IPR019786">
    <property type="entry name" value="Zinc_finger_PHD-type_CS"/>
</dbReference>
<evidence type="ECO:0000256" key="17">
    <source>
        <dbReference type="ARBA" id="ARBA00023242"/>
    </source>
</evidence>
<keyword evidence="7" id="KW-0949">S-adenosyl-L-methionine</keyword>
<evidence type="ECO:0000256" key="3">
    <source>
        <dbReference type="ARBA" id="ARBA00022454"/>
    </source>
</evidence>
<dbReference type="CDD" id="cd19174">
    <property type="entry name" value="SET_ASH1L"/>
    <property type="match status" value="1"/>
</dbReference>
<feature type="compositionally biased region" description="Basic residues" evidence="18">
    <location>
        <begin position="329"/>
        <end position="338"/>
    </location>
</feature>
<dbReference type="GO" id="GO:0042800">
    <property type="term" value="F:histone H3K4 methyltransferase activity"/>
    <property type="evidence" value="ECO:0007669"/>
    <property type="project" value="EnsemblMetazoa"/>
</dbReference>
<dbReference type="InterPro" id="IPR011011">
    <property type="entry name" value="Znf_FYVE_PHD"/>
</dbReference>
<evidence type="ECO:0000256" key="1">
    <source>
        <dbReference type="ARBA" id="ARBA00004123"/>
    </source>
</evidence>
<feature type="region of interest" description="Disordered" evidence="18">
    <location>
        <begin position="143"/>
        <end position="189"/>
    </location>
</feature>
<keyword evidence="9" id="KW-0677">Repeat</keyword>
<dbReference type="FunFam" id="2.30.30.490:FF:000039">
    <property type="entry name" value="Histone-lysine N-methyltransferase ash1"/>
    <property type="match status" value="1"/>
</dbReference>
<gene>
    <name evidence="23" type="primary">Dgri\GH14625</name>
    <name evidence="23" type="ORF">Dgri_GH14625</name>
</gene>
<dbReference type="SMART" id="SM00439">
    <property type="entry name" value="BAH"/>
    <property type="match status" value="1"/>
</dbReference>
<evidence type="ECO:0000256" key="16">
    <source>
        <dbReference type="ARBA" id="ARBA00023163"/>
    </source>
</evidence>
<dbReference type="GO" id="GO:0045815">
    <property type="term" value="P:transcription initiation-coupled chromatin remodeling"/>
    <property type="evidence" value="ECO:0007669"/>
    <property type="project" value="EnsemblMetazoa"/>
</dbReference>
<dbReference type="SUPFAM" id="SSF82199">
    <property type="entry name" value="SET domain"/>
    <property type="match status" value="1"/>
</dbReference>
<evidence type="ECO:0000256" key="5">
    <source>
        <dbReference type="ARBA" id="ARBA00022603"/>
    </source>
</evidence>
<dbReference type="GO" id="GO:0032259">
    <property type="term" value="P:methylation"/>
    <property type="evidence" value="ECO:0007669"/>
    <property type="project" value="UniProtKB-KW"/>
</dbReference>
<protein>
    <submittedName>
        <fullName evidence="23">GH14625</fullName>
    </submittedName>
</protein>
<keyword evidence="15" id="KW-0010">Activator</keyword>
<evidence type="ECO:0000259" key="19">
    <source>
        <dbReference type="PROSITE" id="PS50280"/>
    </source>
</evidence>
<dbReference type="InterPro" id="IPR001965">
    <property type="entry name" value="Znf_PHD"/>
</dbReference>
<dbReference type="SMART" id="SM00570">
    <property type="entry name" value="AWS"/>
    <property type="match status" value="1"/>
</dbReference>
<feature type="compositionally biased region" description="Basic residues" evidence="18">
    <location>
        <begin position="1202"/>
        <end position="1212"/>
    </location>
</feature>
<evidence type="ECO:0000256" key="6">
    <source>
        <dbReference type="ARBA" id="ARBA00022679"/>
    </source>
</evidence>
<proteinExistence type="predicted"/>
<evidence type="ECO:0000259" key="20">
    <source>
        <dbReference type="PROSITE" id="PS50868"/>
    </source>
</evidence>
<keyword evidence="13" id="KW-0805">Transcription regulation</keyword>
<dbReference type="GO" id="GO:0003682">
    <property type="term" value="F:chromatin binding"/>
    <property type="evidence" value="ECO:0007669"/>
    <property type="project" value="EnsemblMetazoa"/>
</dbReference>
<feature type="compositionally biased region" description="Low complexity" evidence="18">
    <location>
        <begin position="976"/>
        <end position="992"/>
    </location>
</feature>
<dbReference type="GO" id="GO:0001700">
    <property type="term" value="P:embryonic development via the syncytial blastoderm"/>
    <property type="evidence" value="ECO:0007669"/>
    <property type="project" value="EnsemblMetazoa"/>
</dbReference>
<dbReference type="SUPFAM" id="SSF57903">
    <property type="entry name" value="FYVE/PHD zinc finger"/>
    <property type="match status" value="1"/>
</dbReference>
<evidence type="ECO:0000256" key="11">
    <source>
        <dbReference type="ARBA" id="ARBA00022833"/>
    </source>
</evidence>
<evidence type="ECO:0000256" key="9">
    <source>
        <dbReference type="ARBA" id="ARBA00022737"/>
    </source>
</evidence>
<evidence type="ECO:0000256" key="12">
    <source>
        <dbReference type="ARBA" id="ARBA00022853"/>
    </source>
</evidence>
<feature type="domain" description="AWS" evidence="22">
    <location>
        <begin position="1515"/>
        <end position="1563"/>
    </location>
</feature>
<dbReference type="eggNOG" id="KOG1083">
    <property type="taxonomic scope" value="Eukaryota"/>
</dbReference>
<dbReference type="PhylomeDB" id="B4IY21"/>
<dbReference type="SMART" id="SM00249">
    <property type="entry name" value="PHD"/>
    <property type="match status" value="1"/>
</dbReference>
<dbReference type="InterPro" id="IPR046341">
    <property type="entry name" value="SET_dom_sf"/>
</dbReference>
<dbReference type="GO" id="GO:0042802">
    <property type="term" value="F:identical protein binding"/>
    <property type="evidence" value="ECO:0007669"/>
    <property type="project" value="EnsemblMetazoa"/>
</dbReference>
<dbReference type="InterPro" id="IPR001214">
    <property type="entry name" value="SET_dom"/>
</dbReference>
<evidence type="ECO:0000313" key="24">
    <source>
        <dbReference type="Proteomes" id="UP000001070"/>
    </source>
</evidence>
<dbReference type="Pfam" id="PF00856">
    <property type="entry name" value="SET"/>
    <property type="match status" value="1"/>
</dbReference>
<dbReference type="InterPro" id="IPR043151">
    <property type="entry name" value="BAH_sf"/>
</dbReference>
<dbReference type="InterPro" id="IPR043319">
    <property type="entry name" value="PHD_ASH1L"/>
</dbReference>
<dbReference type="GO" id="GO:0000785">
    <property type="term" value="C:chromatin"/>
    <property type="evidence" value="ECO:0007669"/>
    <property type="project" value="EnsemblMetazoa"/>
</dbReference>
<dbReference type="PROSITE" id="PS51215">
    <property type="entry name" value="AWS"/>
    <property type="match status" value="1"/>
</dbReference>
<feature type="compositionally biased region" description="Low complexity" evidence="18">
    <location>
        <begin position="2386"/>
        <end position="2406"/>
    </location>
</feature>
<dbReference type="InterPro" id="IPR001025">
    <property type="entry name" value="BAH_dom"/>
</dbReference>
<dbReference type="Gene3D" id="1.20.920.10">
    <property type="entry name" value="Bromodomain-like"/>
    <property type="match status" value="1"/>
</dbReference>
<dbReference type="GO" id="GO:0140954">
    <property type="term" value="F:histone H3K36 dimethyltransferase activity"/>
    <property type="evidence" value="ECO:0007669"/>
    <property type="project" value="EnsemblMetazoa"/>
</dbReference>
<dbReference type="FunFam" id="3.30.40.10:FF:000113">
    <property type="entry name" value="Histone-lysine N-methyltransferase"/>
    <property type="match status" value="1"/>
</dbReference>
<dbReference type="Proteomes" id="UP000001070">
    <property type="component" value="Unassembled WGS sequence"/>
</dbReference>
<keyword evidence="6" id="KW-0808">Transferase</keyword>
<feature type="region of interest" description="Disordered" evidence="18">
    <location>
        <begin position="1720"/>
        <end position="1751"/>
    </location>
</feature>
<feature type="compositionally biased region" description="Low complexity" evidence="18">
    <location>
        <begin position="820"/>
        <end position="831"/>
    </location>
</feature>
<feature type="compositionally biased region" description="Pro residues" evidence="18">
    <location>
        <begin position="1213"/>
        <end position="1222"/>
    </location>
</feature>
<dbReference type="Pfam" id="PF17907">
    <property type="entry name" value="AWS"/>
    <property type="match status" value="1"/>
</dbReference>
<evidence type="ECO:0000256" key="7">
    <source>
        <dbReference type="ARBA" id="ARBA00022691"/>
    </source>
</evidence>
<dbReference type="Gene3D" id="2.30.30.490">
    <property type="match status" value="1"/>
</dbReference>
<dbReference type="SMR" id="B4IY21"/>
<accession>B4IY21</accession>
<feature type="region of interest" description="Disordered" evidence="18">
    <location>
        <begin position="1806"/>
        <end position="1833"/>
    </location>
</feature>
<feature type="compositionally biased region" description="Polar residues" evidence="18">
    <location>
        <begin position="997"/>
        <end position="1010"/>
    </location>
</feature>
<feature type="compositionally biased region" description="Polar residues" evidence="18">
    <location>
        <begin position="1186"/>
        <end position="1198"/>
    </location>
</feature>
<dbReference type="InParanoid" id="B4IY21"/>
<feature type="region of interest" description="Disordered" evidence="18">
    <location>
        <begin position="525"/>
        <end position="560"/>
    </location>
</feature>
<feature type="compositionally biased region" description="Low complexity" evidence="18">
    <location>
        <begin position="773"/>
        <end position="791"/>
    </location>
</feature>
<dbReference type="OMA" id="LCTPRNM"/>
<dbReference type="PROSITE" id="PS51038">
    <property type="entry name" value="BAH"/>
    <property type="match status" value="1"/>
</dbReference>
<name>B4IY21_DROGR</name>
<evidence type="ECO:0000259" key="22">
    <source>
        <dbReference type="PROSITE" id="PS51215"/>
    </source>
</evidence>
<dbReference type="Gene3D" id="3.30.40.10">
    <property type="entry name" value="Zinc/RING finger domain, C3HC4 (zinc finger)"/>
    <property type="match status" value="1"/>
</dbReference>
<feature type="compositionally biased region" description="Low complexity" evidence="18">
    <location>
        <begin position="840"/>
        <end position="850"/>
    </location>
</feature>
<feature type="compositionally biased region" description="Low complexity" evidence="18">
    <location>
        <begin position="1806"/>
        <end position="1831"/>
    </location>
</feature>
<evidence type="ECO:0000256" key="8">
    <source>
        <dbReference type="ARBA" id="ARBA00022723"/>
    </source>
</evidence>
<feature type="compositionally biased region" description="Basic residues" evidence="18">
    <location>
        <begin position="1742"/>
        <end position="1751"/>
    </location>
</feature>
<feature type="compositionally biased region" description="Basic and acidic residues" evidence="18">
    <location>
        <begin position="1979"/>
        <end position="1990"/>
    </location>
</feature>
<keyword evidence="8" id="KW-0479">Metal-binding</keyword>
<keyword evidence="16" id="KW-0804">Transcription</keyword>
<keyword evidence="5" id="KW-0489">Methyltransferase</keyword>
<dbReference type="CDD" id="cd04717">
    <property type="entry name" value="BAH_polybromo"/>
    <property type="match status" value="1"/>
</dbReference>
<dbReference type="PROSITE" id="PS01359">
    <property type="entry name" value="ZF_PHD_1"/>
    <property type="match status" value="1"/>
</dbReference>
<dbReference type="OrthoDB" id="79252at2759"/>
<keyword evidence="3" id="KW-0158">Chromosome</keyword>
<keyword evidence="14" id="KW-0103">Bromodomain</keyword>
<evidence type="ECO:0000256" key="18">
    <source>
        <dbReference type="SAM" id="MobiDB-lite"/>
    </source>
</evidence>
<dbReference type="InterPro" id="IPR006560">
    <property type="entry name" value="AWS_dom"/>
</dbReference>
<keyword evidence="11" id="KW-0862">Zinc</keyword>
<evidence type="ECO:0000256" key="13">
    <source>
        <dbReference type="ARBA" id="ARBA00023015"/>
    </source>
</evidence>
<dbReference type="GO" id="GO:0005700">
    <property type="term" value="C:polytene chromosome"/>
    <property type="evidence" value="ECO:0007669"/>
    <property type="project" value="EnsemblMetazoa"/>
</dbReference>
<feature type="region of interest" description="Disordered" evidence="18">
    <location>
        <begin position="1082"/>
        <end position="1154"/>
    </location>
</feature>
<dbReference type="GO" id="GO:0048477">
    <property type="term" value="P:oogenesis"/>
    <property type="evidence" value="ECO:0007669"/>
    <property type="project" value="EnsemblMetazoa"/>
</dbReference>
<feature type="region of interest" description="Disordered" evidence="18">
    <location>
        <begin position="1278"/>
        <end position="1315"/>
    </location>
</feature>
<keyword evidence="17" id="KW-0539">Nucleus</keyword>
<organism evidence="24">
    <name type="scientific">Drosophila grimshawi</name>
    <name type="common">Hawaiian fruit fly</name>
    <name type="synonym">Idiomyia grimshawi</name>
    <dbReference type="NCBI Taxonomy" id="7222"/>
    <lineage>
        <taxon>Eukaryota</taxon>
        <taxon>Metazoa</taxon>
        <taxon>Ecdysozoa</taxon>
        <taxon>Arthropoda</taxon>
        <taxon>Hexapoda</taxon>
        <taxon>Insecta</taxon>
        <taxon>Pterygota</taxon>
        <taxon>Neoptera</taxon>
        <taxon>Endopterygota</taxon>
        <taxon>Diptera</taxon>
        <taxon>Brachycera</taxon>
        <taxon>Muscomorpha</taxon>
        <taxon>Ephydroidea</taxon>
        <taxon>Drosophilidae</taxon>
        <taxon>Drosophila</taxon>
        <taxon>Hawaiian Drosophila</taxon>
    </lineage>
</organism>
<keyword evidence="4" id="KW-0597">Phosphoprotein</keyword>
<dbReference type="STRING" id="7222.B4IY21"/>
<evidence type="ECO:0000256" key="10">
    <source>
        <dbReference type="ARBA" id="ARBA00022771"/>
    </source>
</evidence>
<feature type="compositionally biased region" description="Low complexity" evidence="18">
    <location>
        <begin position="153"/>
        <end position="173"/>
    </location>
</feature>
<feature type="region of interest" description="Disordered" evidence="18">
    <location>
        <begin position="2381"/>
        <end position="2406"/>
    </location>
</feature>
<dbReference type="SMART" id="SM00317">
    <property type="entry name" value="SET"/>
    <property type="match status" value="1"/>
</dbReference>
<dbReference type="GO" id="GO:0008270">
    <property type="term" value="F:zinc ion binding"/>
    <property type="evidence" value="ECO:0007669"/>
    <property type="project" value="UniProtKB-KW"/>
</dbReference>
<feature type="compositionally biased region" description="Low complexity" evidence="18">
    <location>
        <begin position="27"/>
        <end position="47"/>
    </location>
</feature>
<dbReference type="FunFam" id="2.170.270.10:FF:000011">
    <property type="entry name" value="Histone-lysine N-methyltransferase"/>
    <property type="match status" value="1"/>
</dbReference>
<sequence length="2406" mass="265145">MRHQQQQQEKRKRFSKRSNVHKNPAETDSITDQSSQSKSTKSATQFSVQRSDTDGLRMRISAIRNPPLTTATSLSNSTATKEIATKTAAGVTAAAATVENSSRKKLTKVRKMSEAQETSGCSTTEARDKEKVNLSTVNTTKKIKVKRRKIAQKTSSSNIKNTTHNNNNNNNNHSKSHRTTSAAFSSDSEDNLPLQVHIQRAPRLLLTAIGISQGQGDNMGITSSDNEAADLVKAAIKRVESDTEDNISVAAAAVAAKTRQQLPQYQSTLLQDFMEKTQMLNHTGNSVSLVTPAATAAQPKATAAENKNSSSNNNNNNNNTQPLQQQQQQRKRRGRPKKLQPNVAAAAVTAPLQSVAVPTINESADSGVISTTPSPKMQQALVSDNAKPKIDMAYLDKRMYATERVLYPPPRRKQRQGNRQKANKEELQLDPLWRKIDVNKKFRLRAVSGYKSDGGGIATVGSVTTSTICSKILAAKSGYVSDYGSVRHQRHNHNSGYKSDASCKSRYSSRSCTSRRMSRAKSCGYRSDCKESSGKSSKSMRRRRRASMLKSSHETANANALSDEHDLDILQLAGLSLGQSSEESNEYISKPSLKCLPSTSASKKYGEINRFVATGQYFSGAAKPATGAQTGGATPTATTPATTTADSFIQGKMLLQRKHSISQDTILPSKSACKIKSRRSSAASMCSSYVSGASRVRRRHRRKSFSHAKSLNIDSKLLTEIDIIASTFHARCRIQDDRLTASSGKEKLLADANKLQAATLTAPIAATLQPLLNGGGSSNSTAPPTPATTTKPLKRALKKRKPNEPLIDFAMLSASAGNANGISSNSGSSNGAKRRHKKSSSNSGGSNSSSPDDHKLPLKKRHYLVTTTGAEVATAFASNGGKLDAEAWAAAAAAAKSSANTKAQAQFNAKKLTPKKRHLLVSQEATGGGVAAAAPGGNDSPLRIVVDNNSISGGKLLDISPSSLCSLKQQRRQGGKSKSSTVAGSGAASAAARELPQHQQQLRSPAGSNSCPPPGIFEPSVELEIQIPIAKLNESVITKSEVESPLLAALDIKEDANKKEQCQRVLETLLHKTGGNLLLKRKRKKINRTGFPTVRRKKRKVSIEQATIQQQQQQQSPLEQQQQQQQQQQPQLPARETRSSSTLTAAVAMDCERVPSTGEARETFVARSSNQRTPRLSVVALERLQRPQTPANSSSATGNARGRPRGRGRPRLQKPPEPPAPPLLQVQPAKKRGRAAKQAEVNIMPRLEQKLEPSIKLPAGIDPNTNFSCKIRLKRRKTIQQQQQEAAAKMQQQHQQKPQQQQHQQKPQQQQQMQPVPVIEATTPPTHDEHIKIAAEAEAKRLQQPVPPNEHEPLPAHESASNLATDYASCSDTSEDKCSTASQRKRTKLKKNYLVAGLFSNYFKQLPVAAAAPATAVTTTANAVTSSSAKQQASRRIADGEHQQQQLLGSSLLPAPIYCERYFRRSRMDFELPYDIWWAYSHDKLPTRHVVPSWNYRKIRTNVYAESVRPNIAGFDHPNCNCKPQANGACLDNCLNRMVYTECAPSNCPAGDKCRNQKIQRHEVAPGVERFMTTDKGWGVRTKLPIAKGTYILEYVGEVVTEREFKQRMASIYLNDTHHYCLHLDGGLVIDGQRMGSDCRFVNHSCEPNCEMQKWSVNGLSRMVLFAKRAIEDGEELTYDYNFSLFNPSEGQPCRCNMPQCRGVIGGKSQRIKPLPAELKTAGGVDGASTGTKDANGNQNGRQRKHKAKKHAQRLLQAAKEAEVVAAARVQQLSEKEKKLVKQYNIFLVRNFEKIRRCKAKRAAAAKATAASSTDASDVPGRRPSTPSSSSMLAAQISALCTPRNMKTRGLTQAVQDPELEKMAKMAVVLRDICSTLESLKMFELLSTIASSKKKKQLKPVRLDFRTIQTQVEQGHYKTPQEYDVHMQQLFTEARQLHGDDEGKSKALQTLLASYKQQKSASYAQLLDILGKPEALHSFKPKDEQDEGPKKATQPSMESINRNQNEIALTTEQLAATDEEDVIRCICGLYKDEGLMIQCAKCMVWQHTECTKADIDADNYQCERCEPRQVDREIPLDEYTEEGHRYYLSLMRGELQVRQGDAVYVLRDIPIKDEAGKVMPSQKHTYETIGAIDYQECDIFRVEHLWKNEAGKRFIFGHHFLRPHETFHEPSRRFYPNEVVRVSLYEVVPIELVIGRCWVLDRTTFCKGRPMECNDEDHCYICELRVDKTARFFSKAKANHPACTKSYAFRKFPEKLKISKSYAPHDVDPSLLKTRKQKTDIEVAATSIKLSRQEQKATQNVGSRKQRNAQMTLAVTGASTGSAADTVVQVLTPLPPNGQVLKKKRSRLENVLNTMKLKCLDAQTAQEQPIDLSYLLSGRGARQRKTNGTNCGGNNNSSSNSVTSCA</sequence>
<feature type="compositionally biased region" description="Polar residues" evidence="18">
    <location>
        <begin position="115"/>
        <end position="124"/>
    </location>
</feature>
<dbReference type="InterPro" id="IPR013083">
    <property type="entry name" value="Znf_RING/FYVE/PHD"/>
</dbReference>
<feature type="region of interest" description="Disordered" evidence="18">
    <location>
        <begin position="295"/>
        <end position="343"/>
    </location>
</feature>
<feature type="domain" description="BAH" evidence="21">
    <location>
        <begin position="2095"/>
        <end position="2237"/>
    </location>
</feature>
<feature type="compositionally biased region" description="Basic residues" evidence="18">
    <location>
        <begin position="10"/>
        <end position="20"/>
    </location>
</feature>
<feature type="compositionally biased region" description="Low complexity" evidence="18">
    <location>
        <begin position="1280"/>
        <end position="1315"/>
    </location>
</feature>
<feature type="domain" description="Post-SET" evidence="20">
    <location>
        <begin position="1690"/>
        <end position="1706"/>
    </location>
</feature>
<feature type="region of interest" description="Disordered" evidence="18">
    <location>
        <begin position="1183"/>
        <end position="1244"/>
    </location>
</feature>
<reference evidence="23 24" key="1">
    <citation type="journal article" date="2007" name="Nature">
        <title>Evolution of genes and genomes on the Drosophila phylogeny.</title>
        <authorList>
            <consortium name="Drosophila 12 Genomes Consortium"/>
            <person name="Clark A.G."/>
            <person name="Eisen M.B."/>
            <person name="Smith D.R."/>
            <person name="Bergman C.M."/>
            <person name="Oliver B."/>
            <person name="Markow T.A."/>
            <person name="Kaufman T.C."/>
            <person name="Kellis M."/>
            <person name="Gelbart W."/>
            <person name="Iyer V.N."/>
            <person name="Pollard D.A."/>
            <person name="Sackton T.B."/>
            <person name="Larracuente A.M."/>
            <person name="Singh N.D."/>
            <person name="Abad J.P."/>
            <person name="Abt D.N."/>
            <person name="Adryan B."/>
            <person name="Aguade M."/>
            <person name="Akashi H."/>
            <person name="Anderson W.W."/>
            <person name="Aquadro C.F."/>
            <person name="Ardell D.H."/>
            <person name="Arguello R."/>
            <person name="Artieri C.G."/>
            <person name="Barbash D.A."/>
            <person name="Barker D."/>
            <person name="Barsanti P."/>
            <person name="Batterham P."/>
            <person name="Batzoglou S."/>
            <person name="Begun D."/>
            <person name="Bhutkar A."/>
            <person name="Blanco E."/>
            <person name="Bosak S.A."/>
            <person name="Bradley R.K."/>
            <person name="Brand A.D."/>
            <person name="Brent M.R."/>
            <person name="Brooks A.N."/>
            <person name="Brown R.H."/>
            <person name="Butlin R.K."/>
            <person name="Caggese C."/>
            <person name="Calvi B.R."/>
            <person name="Bernardo de Carvalho A."/>
            <person name="Caspi A."/>
            <person name="Castrezana S."/>
            <person name="Celniker S.E."/>
            <person name="Chang J.L."/>
            <person name="Chapple C."/>
            <person name="Chatterji S."/>
            <person name="Chinwalla A."/>
            <person name="Civetta A."/>
            <person name="Clifton S.W."/>
            <person name="Comeron J.M."/>
            <person name="Costello J.C."/>
            <person name="Coyne J.A."/>
            <person name="Daub J."/>
            <person name="David R.G."/>
            <person name="Delcher A.L."/>
            <person name="Delehaunty K."/>
            <person name="Do C.B."/>
            <person name="Ebling H."/>
            <person name="Edwards K."/>
            <person name="Eickbush T."/>
            <person name="Evans J.D."/>
            <person name="Filipski A."/>
            <person name="Findeiss S."/>
            <person name="Freyhult E."/>
            <person name="Fulton L."/>
            <person name="Fulton R."/>
            <person name="Garcia A.C."/>
            <person name="Gardiner A."/>
            <person name="Garfield D.A."/>
            <person name="Garvin B.E."/>
            <person name="Gibson G."/>
            <person name="Gilbert D."/>
            <person name="Gnerre S."/>
            <person name="Godfrey J."/>
            <person name="Good R."/>
            <person name="Gotea V."/>
            <person name="Gravely B."/>
            <person name="Greenberg A.J."/>
            <person name="Griffiths-Jones S."/>
            <person name="Gross S."/>
            <person name="Guigo R."/>
            <person name="Gustafson E.A."/>
            <person name="Haerty W."/>
            <person name="Hahn M.W."/>
            <person name="Halligan D.L."/>
            <person name="Halpern A.L."/>
            <person name="Halter G.M."/>
            <person name="Han M.V."/>
            <person name="Heger A."/>
            <person name="Hillier L."/>
            <person name="Hinrichs A.S."/>
            <person name="Holmes I."/>
            <person name="Hoskins R.A."/>
            <person name="Hubisz M.J."/>
            <person name="Hultmark D."/>
            <person name="Huntley M.A."/>
            <person name="Jaffe D.B."/>
            <person name="Jagadeeshan S."/>
            <person name="Jeck W.R."/>
            <person name="Johnson J."/>
            <person name="Jones C.D."/>
            <person name="Jordan W.C."/>
            <person name="Karpen G.H."/>
            <person name="Kataoka E."/>
            <person name="Keightley P.D."/>
            <person name="Kheradpour P."/>
            <person name="Kirkness E.F."/>
            <person name="Koerich L.B."/>
            <person name="Kristiansen K."/>
            <person name="Kudrna D."/>
            <person name="Kulathinal R.J."/>
            <person name="Kumar S."/>
            <person name="Kwok R."/>
            <person name="Lander E."/>
            <person name="Langley C.H."/>
            <person name="Lapoint R."/>
            <person name="Lazzaro B.P."/>
            <person name="Lee S.J."/>
            <person name="Levesque L."/>
            <person name="Li R."/>
            <person name="Lin C.F."/>
            <person name="Lin M.F."/>
            <person name="Lindblad-Toh K."/>
            <person name="Llopart A."/>
            <person name="Long M."/>
            <person name="Low L."/>
            <person name="Lozovsky E."/>
            <person name="Lu J."/>
            <person name="Luo M."/>
            <person name="Machado C.A."/>
            <person name="Makalowski W."/>
            <person name="Marzo M."/>
            <person name="Matsuda M."/>
            <person name="Matzkin L."/>
            <person name="McAllister B."/>
            <person name="McBride C.S."/>
            <person name="McKernan B."/>
            <person name="McKernan K."/>
            <person name="Mendez-Lago M."/>
            <person name="Minx P."/>
            <person name="Mollenhauer M.U."/>
            <person name="Montooth K."/>
            <person name="Mount S.M."/>
            <person name="Mu X."/>
            <person name="Myers E."/>
            <person name="Negre B."/>
            <person name="Newfeld S."/>
            <person name="Nielsen R."/>
            <person name="Noor M.A."/>
            <person name="O'Grady P."/>
            <person name="Pachter L."/>
            <person name="Papaceit M."/>
            <person name="Parisi M.J."/>
            <person name="Parisi M."/>
            <person name="Parts L."/>
            <person name="Pedersen J.S."/>
            <person name="Pesole G."/>
            <person name="Phillippy A.M."/>
            <person name="Ponting C.P."/>
            <person name="Pop M."/>
            <person name="Porcelli D."/>
            <person name="Powell J.R."/>
            <person name="Prohaska S."/>
            <person name="Pruitt K."/>
            <person name="Puig M."/>
            <person name="Quesneville H."/>
            <person name="Ram K.R."/>
            <person name="Rand D."/>
            <person name="Rasmussen M.D."/>
            <person name="Reed L.K."/>
            <person name="Reenan R."/>
            <person name="Reily A."/>
            <person name="Remington K.A."/>
            <person name="Rieger T.T."/>
            <person name="Ritchie M.G."/>
            <person name="Robin C."/>
            <person name="Rogers Y.H."/>
            <person name="Rohde C."/>
            <person name="Rozas J."/>
            <person name="Rubenfield M.J."/>
            <person name="Ruiz A."/>
            <person name="Russo S."/>
            <person name="Salzberg S.L."/>
            <person name="Sanchez-Gracia A."/>
            <person name="Saranga D.J."/>
            <person name="Sato H."/>
            <person name="Schaeffer S.W."/>
            <person name="Schatz M.C."/>
            <person name="Schlenke T."/>
            <person name="Schwartz R."/>
            <person name="Segarra C."/>
            <person name="Singh R.S."/>
            <person name="Sirot L."/>
            <person name="Sirota M."/>
            <person name="Sisneros N.B."/>
            <person name="Smith C.D."/>
            <person name="Smith T.F."/>
            <person name="Spieth J."/>
            <person name="Stage D.E."/>
            <person name="Stark A."/>
            <person name="Stephan W."/>
            <person name="Strausberg R.L."/>
            <person name="Strempel S."/>
            <person name="Sturgill D."/>
            <person name="Sutton G."/>
            <person name="Sutton G.G."/>
            <person name="Tao W."/>
            <person name="Teichmann S."/>
            <person name="Tobari Y.N."/>
            <person name="Tomimura Y."/>
            <person name="Tsolas J.M."/>
            <person name="Valente V.L."/>
            <person name="Venter E."/>
            <person name="Venter J.C."/>
            <person name="Vicario S."/>
            <person name="Vieira F.G."/>
            <person name="Vilella A.J."/>
            <person name="Villasante A."/>
            <person name="Walenz B."/>
            <person name="Wang J."/>
            <person name="Wasserman M."/>
            <person name="Watts T."/>
            <person name="Wilson D."/>
            <person name="Wilson R.K."/>
            <person name="Wing R.A."/>
            <person name="Wolfner M.F."/>
            <person name="Wong A."/>
            <person name="Wong G.K."/>
            <person name="Wu C.I."/>
            <person name="Wu G."/>
            <person name="Yamamoto D."/>
            <person name="Yang H.P."/>
            <person name="Yang S.P."/>
            <person name="Yorke J.A."/>
            <person name="Yoshida K."/>
            <person name="Zdobnov E."/>
            <person name="Zhang P."/>
            <person name="Zhang Y."/>
            <person name="Zimin A.V."/>
            <person name="Baldwin J."/>
            <person name="Abdouelleil A."/>
            <person name="Abdulkadir J."/>
            <person name="Abebe A."/>
            <person name="Abera B."/>
            <person name="Abreu J."/>
            <person name="Acer S.C."/>
            <person name="Aftuck L."/>
            <person name="Alexander A."/>
            <person name="An P."/>
            <person name="Anderson E."/>
            <person name="Anderson S."/>
            <person name="Arachi H."/>
            <person name="Azer M."/>
            <person name="Bachantsang P."/>
            <person name="Barry A."/>
            <person name="Bayul T."/>
            <person name="Berlin A."/>
            <person name="Bessette D."/>
            <person name="Bloom T."/>
            <person name="Blye J."/>
            <person name="Boguslavskiy L."/>
            <person name="Bonnet C."/>
            <person name="Boukhgalter B."/>
            <person name="Bourzgui I."/>
            <person name="Brown A."/>
            <person name="Cahill P."/>
            <person name="Channer S."/>
            <person name="Cheshatsang Y."/>
            <person name="Chuda L."/>
            <person name="Citroen M."/>
            <person name="Collymore A."/>
            <person name="Cooke P."/>
            <person name="Costello M."/>
            <person name="D'Aco K."/>
            <person name="Daza R."/>
            <person name="De Haan G."/>
            <person name="DeGray S."/>
            <person name="DeMaso C."/>
            <person name="Dhargay N."/>
            <person name="Dooley K."/>
            <person name="Dooley E."/>
            <person name="Doricent M."/>
            <person name="Dorje P."/>
            <person name="Dorjee K."/>
            <person name="Dupes A."/>
            <person name="Elong R."/>
            <person name="Falk J."/>
            <person name="Farina A."/>
            <person name="Faro S."/>
            <person name="Ferguson D."/>
            <person name="Fisher S."/>
            <person name="Foley C.D."/>
            <person name="Franke A."/>
            <person name="Friedrich D."/>
            <person name="Gadbois L."/>
            <person name="Gearin G."/>
            <person name="Gearin C.R."/>
            <person name="Giannoukos G."/>
            <person name="Goode T."/>
            <person name="Graham J."/>
            <person name="Grandbois E."/>
            <person name="Grewal S."/>
            <person name="Gyaltsen K."/>
            <person name="Hafez N."/>
            <person name="Hagos B."/>
            <person name="Hall J."/>
            <person name="Henson C."/>
            <person name="Hollinger A."/>
            <person name="Honan T."/>
            <person name="Huard M.D."/>
            <person name="Hughes L."/>
            <person name="Hurhula B."/>
            <person name="Husby M.E."/>
            <person name="Kamat A."/>
            <person name="Kanga B."/>
            <person name="Kashin S."/>
            <person name="Khazanovich D."/>
            <person name="Kisner P."/>
            <person name="Lance K."/>
            <person name="Lara M."/>
            <person name="Lee W."/>
            <person name="Lennon N."/>
            <person name="Letendre F."/>
            <person name="LeVine R."/>
            <person name="Lipovsky A."/>
            <person name="Liu X."/>
            <person name="Liu J."/>
            <person name="Liu S."/>
            <person name="Lokyitsang T."/>
            <person name="Lokyitsang Y."/>
            <person name="Lubonja R."/>
            <person name="Lui A."/>
            <person name="MacDonald P."/>
            <person name="Magnisalis V."/>
            <person name="Maru K."/>
            <person name="Matthews C."/>
            <person name="McCusker W."/>
            <person name="McDonough S."/>
            <person name="Mehta T."/>
            <person name="Meldrim J."/>
            <person name="Meneus L."/>
            <person name="Mihai O."/>
            <person name="Mihalev A."/>
            <person name="Mihova T."/>
            <person name="Mittelman R."/>
            <person name="Mlenga V."/>
            <person name="Montmayeur A."/>
            <person name="Mulrain L."/>
            <person name="Navidi A."/>
            <person name="Naylor J."/>
            <person name="Negash T."/>
            <person name="Nguyen T."/>
            <person name="Nguyen N."/>
            <person name="Nicol R."/>
            <person name="Norbu C."/>
            <person name="Norbu N."/>
            <person name="Novod N."/>
            <person name="O'Neill B."/>
            <person name="Osman S."/>
            <person name="Markiewicz E."/>
            <person name="Oyono O.L."/>
            <person name="Patti C."/>
            <person name="Phunkhang P."/>
            <person name="Pierre F."/>
            <person name="Priest M."/>
            <person name="Raghuraman S."/>
            <person name="Rege F."/>
            <person name="Reyes R."/>
            <person name="Rise C."/>
            <person name="Rogov P."/>
            <person name="Ross K."/>
            <person name="Ryan E."/>
            <person name="Settipalli S."/>
            <person name="Shea T."/>
            <person name="Sherpa N."/>
            <person name="Shi L."/>
            <person name="Shih D."/>
            <person name="Sparrow T."/>
            <person name="Spaulding J."/>
            <person name="Stalker J."/>
            <person name="Stange-Thomann N."/>
            <person name="Stavropoulos S."/>
            <person name="Stone C."/>
            <person name="Strader C."/>
            <person name="Tesfaye S."/>
            <person name="Thomson T."/>
            <person name="Thoulutsang Y."/>
            <person name="Thoulutsang D."/>
            <person name="Topham K."/>
            <person name="Topping I."/>
            <person name="Tsamla T."/>
            <person name="Vassiliev H."/>
            <person name="Vo A."/>
            <person name="Wangchuk T."/>
            <person name="Wangdi T."/>
            <person name="Weiand M."/>
            <person name="Wilkinson J."/>
            <person name="Wilson A."/>
            <person name="Yadav S."/>
            <person name="Young G."/>
            <person name="Yu Q."/>
            <person name="Zembek L."/>
            <person name="Zhong D."/>
            <person name="Zimmer A."/>
            <person name="Zwirko Z."/>
            <person name="Jaffe D.B."/>
            <person name="Alvarez P."/>
            <person name="Brockman W."/>
            <person name="Butler J."/>
            <person name="Chin C."/>
            <person name="Gnerre S."/>
            <person name="Grabherr M."/>
            <person name="Kleber M."/>
            <person name="Mauceli E."/>
            <person name="MacCallum I."/>
        </authorList>
    </citation>
    <scope>NUCLEOTIDE SEQUENCE [LARGE SCALE GENOMIC DNA]</scope>
    <source>
        <strain evidence="24">Tucson 15287-2541.00</strain>
    </source>
</reference>
<feature type="compositionally biased region" description="Basic residues" evidence="18">
    <location>
        <begin position="538"/>
        <end position="547"/>
    </location>
</feature>
<dbReference type="InterPro" id="IPR003616">
    <property type="entry name" value="Post-SET_dom"/>
</dbReference>
<dbReference type="GO" id="GO:0035035">
    <property type="term" value="F:histone acetyltransferase binding"/>
    <property type="evidence" value="ECO:0007669"/>
    <property type="project" value="EnsemblMetazoa"/>
</dbReference>
<keyword evidence="24" id="KW-1185">Reference proteome</keyword>
<feature type="region of interest" description="Disordered" evidence="18">
    <location>
        <begin position="1"/>
        <end position="55"/>
    </location>
</feature>
<dbReference type="FunCoup" id="B4IY21">
    <property type="interactions" value="326"/>
</dbReference>
<dbReference type="CDD" id="cd15548">
    <property type="entry name" value="PHD_ASH1L"/>
    <property type="match status" value="1"/>
</dbReference>
<evidence type="ECO:0000313" key="23">
    <source>
        <dbReference type="EMBL" id="EDV97564.1"/>
    </source>
</evidence>
<feature type="region of interest" description="Disordered" evidence="18">
    <location>
        <begin position="773"/>
        <end position="800"/>
    </location>
</feature>
<evidence type="ECO:0000256" key="4">
    <source>
        <dbReference type="ARBA" id="ARBA00022553"/>
    </source>
</evidence>
<feature type="compositionally biased region" description="Low complexity" evidence="18">
    <location>
        <begin position="1109"/>
        <end position="1133"/>
    </location>
</feature>
<dbReference type="Pfam" id="PF20826">
    <property type="entry name" value="PHD_5"/>
    <property type="match status" value="1"/>
</dbReference>